<reference evidence="3" key="1">
    <citation type="journal article" date="2019" name="Int. J. Syst. Evol. Microbiol.">
        <title>The Global Catalogue of Microorganisms (GCM) 10K type strain sequencing project: providing services to taxonomists for standard genome sequencing and annotation.</title>
        <authorList>
            <consortium name="The Broad Institute Genomics Platform"/>
            <consortium name="The Broad Institute Genome Sequencing Center for Infectious Disease"/>
            <person name="Wu L."/>
            <person name="Ma J."/>
        </authorList>
    </citation>
    <scope>NUCLEOTIDE SEQUENCE [LARGE SCALE GENOMIC DNA]</scope>
    <source>
        <strain evidence="3">CGMCC 1.12931</strain>
    </source>
</reference>
<feature type="chain" id="PRO_5045904212" evidence="1">
    <location>
        <begin position="25"/>
        <end position="209"/>
    </location>
</feature>
<proteinExistence type="predicted"/>
<feature type="signal peptide" evidence="1">
    <location>
        <begin position="1"/>
        <end position="24"/>
    </location>
</feature>
<gene>
    <name evidence="2" type="ORF">GCM10010832_04930</name>
</gene>
<comment type="caution">
    <text evidence="2">The sequence shown here is derived from an EMBL/GenBank/DDBJ whole genome shotgun (WGS) entry which is preliminary data.</text>
</comment>
<protein>
    <submittedName>
        <fullName evidence="2">Uncharacterized protein</fullName>
    </submittedName>
</protein>
<sequence>MHKSNVILFILFFLINIFNAQVNAQDQDTEDCTYTQVELGKEKHIALVRTETEMVDSFTTLSKGRVIDFSMVNSRGVIVLNIEIYEDAKKPLSPICIGSGASFSLKLQNGESVVLPQVGTRLCGLELESAQEGFYNIKNRGSFLITEDKFEALQNTELISGSLTSQDFEMYFVFKSDLYDDVNDEVISPSTYFKRNLDCVVNPTIIVQE</sequence>
<organism evidence="2 3">
    <name type="scientific">Psychroflexus planctonicus</name>
    <dbReference type="NCBI Taxonomy" id="1526575"/>
    <lineage>
        <taxon>Bacteria</taxon>
        <taxon>Pseudomonadati</taxon>
        <taxon>Bacteroidota</taxon>
        <taxon>Flavobacteriia</taxon>
        <taxon>Flavobacteriales</taxon>
        <taxon>Flavobacteriaceae</taxon>
        <taxon>Psychroflexus</taxon>
    </lineage>
</organism>
<keyword evidence="3" id="KW-1185">Reference proteome</keyword>
<dbReference type="RefSeq" id="WP_188457506.1">
    <property type="nucleotide sequence ID" value="NZ_BMGM01000002.1"/>
</dbReference>
<accession>A0ABQ1SEY1</accession>
<evidence type="ECO:0000313" key="2">
    <source>
        <dbReference type="EMBL" id="GGE27190.1"/>
    </source>
</evidence>
<keyword evidence="1" id="KW-0732">Signal</keyword>
<evidence type="ECO:0000313" key="3">
    <source>
        <dbReference type="Proteomes" id="UP000599179"/>
    </source>
</evidence>
<evidence type="ECO:0000256" key="1">
    <source>
        <dbReference type="SAM" id="SignalP"/>
    </source>
</evidence>
<dbReference type="Proteomes" id="UP000599179">
    <property type="component" value="Unassembled WGS sequence"/>
</dbReference>
<name>A0ABQ1SEY1_9FLAO</name>
<dbReference type="EMBL" id="BMGM01000002">
    <property type="protein sequence ID" value="GGE27190.1"/>
    <property type="molecule type" value="Genomic_DNA"/>
</dbReference>